<accession>A0A6I6MT37</accession>
<dbReference type="GO" id="GO:0005829">
    <property type="term" value="C:cytosol"/>
    <property type="evidence" value="ECO:0007669"/>
    <property type="project" value="TreeGrafter"/>
</dbReference>
<dbReference type="InterPro" id="IPR001387">
    <property type="entry name" value="Cro/C1-type_HTH"/>
</dbReference>
<dbReference type="PROSITE" id="PS50943">
    <property type="entry name" value="HTH_CROC1"/>
    <property type="match status" value="1"/>
</dbReference>
<organism evidence="3 4">
    <name type="scientific">Terricaulis silvestris</name>
    <dbReference type="NCBI Taxonomy" id="2686094"/>
    <lineage>
        <taxon>Bacteria</taxon>
        <taxon>Pseudomonadati</taxon>
        <taxon>Pseudomonadota</taxon>
        <taxon>Alphaproteobacteria</taxon>
        <taxon>Caulobacterales</taxon>
        <taxon>Caulobacteraceae</taxon>
        <taxon>Terricaulis</taxon>
    </lineage>
</organism>
<protein>
    <submittedName>
        <fullName evidence="3">Anaerobic benzoate catabolism transcriptional regulator</fullName>
    </submittedName>
</protein>
<dbReference type="InterPro" id="IPR050807">
    <property type="entry name" value="TransReg_Diox_bact_type"/>
</dbReference>
<reference evidence="4" key="1">
    <citation type="submission" date="2019-12" db="EMBL/GenBank/DDBJ databases">
        <title>Complete genome of Terracaulis silvestris 0127_4.</title>
        <authorList>
            <person name="Vieira S."/>
            <person name="Riedel T."/>
            <person name="Sproer C."/>
            <person name="Pascual J."/>
            <person name="Boedeker C."/>
            <person name="Overmann J."/>
        </authorList>
    </citation>
    <scope>NUCLEOTIDE SEQUENCE [LARGE SCALE GENOMIC DNA]</scope>
    <source>
        <strain evidence="4">0127_4</strain>
    </source>
</reference>
<proteinExistence type="predicted"/>
<dbReference type="GO" id="GO:0003677">
    <property type="term" value="F:DNA binding"/>
    <property type="evidence" value="ECO:0007669"/>
    <property type="project" value="UniProtKB-KW"/>
</dbReference>
<name>A0A6I6MT37_9CAUL</name>
<dbReference type="PANTHER" id="PTHR46797:SF1">
    <property type="entry name" value="METHYLPHOSPHONATE SYNTHASE"/>
    <property type="match status" value="1"/>
</dbReference>
<dbReference type="AlphaFoldDB" id="A0A6I6MT37"/>
<dbReference type="GO" id="GO:0003700">
    <property type="term" value="F:DNA-binding transcription factor activity"/>
    <property type="evidence" value="ECO:0007669"/>
    <property type="project" value="TreeGrafter"/>
</dbReference>
<dbReference type="InterPro" id="IPR010982">
    <property type="entry name" value="Lambda_DNA-bd_dom_sf"/>
</dbReference>
<dbReference type="Proteomes" id="UP000431269">
    <property type="component" value="Chromosome"/>
</dbReference>
<dbReference type="KEGG" id="tsv:DSM104635_03466"/>
<sequence length="133" mass="14482">MAKDQKTDPRAASGADRHIGARIRALRLETGTSQEALAAAIGVSFQQVQKYEKGVNRVAASTLMEIARALGVGVEALYPRESKTGSREIWLDDPQAQDIGAVMGKLNAEGRRLLLQIARSLAADEKLRIKDRK</sequence>
<dbReference type="SUPFAM" id="SSF47413">
    <property type="entry name" value="lambda repressor-like DNA-binding domains"/>
    <property type="match status" value="1"/>
</dbReference>
<dbReference type="Pfam" id="PF01381">
    <property type="entry name" value="HTH_3"/>
    <property type="match status" value="1"/>
</dbReference>
<keyword evidence="4" id="KW-1185">Reference proteome</keyword>
<dbReference type="CDD" id="cd00093">
    <property type="entry name" value="HTH_XRE"/>
    <property type="match status" value="1"/>
</dbReference>
<gene>
    <name evidence="3" type="ORF">DSM104635_03466</name>
</gene>
<evidence type="ECO:0000256" key="1">
    <source>
        <dbReference type="ARBA" id="ARBA00023125"/>
    </source>
</evidence>
<keyword evidence="1" id="KW-0238">DNA-binding</keyword>
<evidence type="ECO:0000259" key="2">
    <source>
        <dbReference type="PROSITE" id="PS50943"/>
    </source>
</evidence>
<evidence type="ECO:0000313" key="3">
    <source>
        <dbReference type="EMBL" id="QGZ96606.1"/>
    </source>
</evidence>
<dbReference type="SMART" id="SM00530">
    <property type="entry name" value="HTH_XRE"/>
    <property type="match status" value="1"/>
</dbReference>
<evidence type="ECO:0000313" key="4">
    <source>
        <dbReference type="Proteomes" id="UP000431269"/>
    </source>
</evidence>
<dbReference type="EMBL" id="CP047045">
    <property type="protein sequence ID" value="QGZ96606.1"/>
    <property type="molecule type" value="Genomic_DNA"/>
</dbReference>
<feature type="domain" description="HTH cro/C1-type" evidence="2">
    <location>
        <begin position="23"/>
        <end position="77"/>
    </location>
</feature>
<dbReference type="Gene3D" id="1.10.260.40">
    <property type="entry name" value="lambda repressor-like DNA-binding domains"/>
    <property type="match status" value="1"/>
</dbReference>
<dbReference type="PANTHER" id="PTHR46797">
    <property type="entry name" value="HTH-TYPE TRANSCRIPTIONAL REGULATOR"/>
    <property type="match status" value="1"/>
</dbReference>